<protein>
    <recommendedName>
        <fullName evidence="2">PX domain-containing protein</fullName>
    </recommendedName>
</protein>
<evidence type="ECO:0000259" key="2">
    <source>
        <dbReference type="PROSITE" id="PS50195"/>
    </source>
</evidence>
<feature type="compositionally biased region" description="Basic and acidic residues" evidence="1">
    <location>
        <begin position="316"/>
        <end position="330"/>
    </location>
</feature>
<gene>
    <name evidence="3" type="ORF">PBS003_LOCUS978</name>
</gene>
<dbReference type="GO" id="GO:0035091">
    <property type="term" value="F:phosphatidylinositol binding"/>
    <property type="evidence" value="ECO:0007669"/>
    <property type="project" value="InterPro"/>
</dbReference>
<feature type="region of interest" description="Disordered" evidence="1">
    <location>
        <begin position="359"/>
        <end position="383"/>
    </location>
</feature>
<dbReference type="PROSITE" id="PS50195">
    <property type="entry name" value="PX"/>
    <property type="match status" value="1"/>
</dbReference>
<dbReference type="CDD" id="cd06093">
    <property type="entry name" value="PX_domain"/>
    <property type="match status" value="1"/>
</dbReference>
<dbReference type="Proteomes" id="UP001160483">
    <property type="component" value="Unassembled WGS sequence"/>
</dbReference>
<dbReference type="SUPFAM" id="SSF64268">
    <property type="entry name" value="PX domain"/>
    <property type="match status" value="1"/>
</dbReference>
<dbReference type="InterPro" id="IPR036871">
    <property type="entry name" value="PX_dom_sf"/>
</dbReference>
<reference evidence="3" key="1">
    <citation type="submission" date="2021-11" db="EMBL/GenBank/DDBJ databases">
        <authorList>
            <person name="Islam A."/>
            <person name="Islam S."/>
            <person name="Flora M.S."/>
            <person name="Rahman M."/>
            <person name="Ziaur R.M."/>
            <person name="Epstein J.H."/>
            <person name="Hassan M."/>
            <person name="Klassen M."/>
            <person name="Woodard K."/>
            <person name="Webb A."/>
            <person name="Webby R.J."/>
            <person name="El Zowalaty M.E."/>
        </authorList>
    </citation>
    <scope>NUCLEOTIDE SEQUENCE</scope>
    <source>
        <strain evidence="3">Pbs3</strain>
    </source>
</reference>
<organism evidence="3 4">
    <name type="scientific">Peronospora belbahrii</name>
    <dbReference type="NCBI Taxonomy" id="622444"/>
    <lineage>
        <taxon>Eukaryota</taxon>
        <taxon>Sar</taxon>
        <taxon>Stramenopiles</taxon>
        <taxon>Oomycota</taxon>
        <taxon>Peronosporomycetes</taxon>
        <taxon>Peronosporales</taxon>
        <taxon>Peronosporaceae</taxon>
        <taxon>Peronospora</taxon>
    </lineage>
</organism>
<name>A0AAU9KLB7_9STRA</name>
<feature type="domain" description="PX" evidence="2">
    <location>
        <begin position="19"/>
        <end position="157"/>
    </location>
</feature>
<evidence type="ECO:0000313" key="4">
    <source>
        <dbReference type="Proteomes" id="UP001160483"/>
    </source>
</evidence>
<feature type="compositionally biased region" description="Polar residues" evidence="1">
    <location>
        <begin position="373"/>
        <end position="383"/>
    </location>
</feature>
<accession>A0AAU9KLB7</accession>
<dbReference type="AlphaFoldDB" id="A0AAU9KLB7"/>
<evidence type="ECO:0000313" key="3">
    <source>
        <dbReference type="EMBL" id="CAH0474110.1"/>
    </source>
</evidence>
<sequence length="461" mass="53240">MRDTLQKSRMTMSLMNQSDSNERELRLWLLSANTYHGVTYYRIAGRFTSSGQTWEVSHRYSEFLKLRDQLVKFLSSSTDKCPGCRNYLHSIQRFEFPKKHLFASRAPPVVNYRVKALRSFVNLLASWAFSKTPKCPTCGGYAFDVVRNFVLEGNALSADTDMNLIRESVNVKAFAKHSLSCSRGSRTPSSITTNSFGDLDITQSMYTPERNTQFRLTQEPTVREAPLSQSRQRERPSGTQLARAQERQEKAAYYHQSSDEHRHQQQRRRYQDDDPYDAFNDYLPERQSKIKKATQSSMEQKIQRGKFTSRPLYESIEERRQRHQQEEEKANAYQRKLRKHRSEPQNVAAHHPLAENELSMGTNTCRSPESGKQMASRNTSNGESIMSDVSKVAKPIFCDGDERQRYGHRDEEWEDRSAISSVYSGDDELELTGVTMASPSHVNNKSSIDNLWEPWELARVA</sequence>
<dbReference type="Gene3D" id="3.30.1520.10">
    <property type="entry name" value="Phox-like domain"/>
    <property type="match status" value="1"/>
</dbReference>
<dbReference type="EMBL" id="CAKKTJ010000095">
    <property type="protein sequence ID" value="CAH0474110.1"/>
    <property type="molecule type" value="Genomic_DNA"/>
</dbReference>
<comment type="caution">
    <text evidence="3">The sequence shown here is derived from an EMBL/GenBank/DDBJ whole genome shotgun (WGS) entry which is preliminary data.</text>
</comment>
<evidence type="ECO:0000256" key="1">
    <source>
        <dbReference type="SAM" id="MobiDB-lite"/>
    </source>
</evidence>
<feature type="compositionally biased region" description="Basic and acidic residues" evidence="1">
    <location>
        <begin position="244"/>
        <end position="263"/>
    </location>
</feature>
<dbReference type="InterPro" id="IPR001683">
    <property type="entry name" value="PX_dom"/>
</dbReference>
<feature type="region of interest" description="Disordered" evidence="1">
    <location>
        <begin position="212"/>
        <end position="331"/>
    </location>
</feature>
<proteinExistence type="predicted"/>
<dbReference type="Pfam" id="PF00787">
    <property type="entry name" value="PX"/>
    <property type="match status" value="1"/>
</dbReference>